<dbReference type="PANTHER" id="PTHR14187:SF5">
    <property type="entry name" value="HEAT SHOCK 70 KDA PROTEIN 12A"/>
    <property type="match status" value="1"/>
</dbReference>
<dbReference type="AlphaFoldDB" id="A0AAN6V318"/>
<keyword evidence="1" id="KW-0547">Nucleotide-binding</keyword>
<organism evidence="3 4">
    <name type="scientific">Dichotomopilus funicola</name>
    <dbReference type="NCBI Taxonomy" id="1934379"/>
    <lineage>
        <taxon>Eukaryota</taxon>
        <taxon>Fungi</taxon>
        <taxon>Dikarya</taxon>
        <taxon>Ascomycota</taxon>
        <taxon>Pezizomycotina</taxon>
        <taxon>Sordariomycetes</taxon>
        <taxon>Sordariomycetidae</taxon>
        <taxon>Sordariales</taxon>
        <taxon>Chaetomiaceae</taxon>
        <taxon>Dichotomopilus</taxon>
    </lineage>
</organism>
<dbReference type="GeneID" id="87820349"/>
<dbReference type="InterPro" id="IPR043129">
    <property type="entry name" value="ATPase_NBD"/>
</dbReference>
<dbReference type="GO" id="GO:0140662">
    <property type="term" value="F:ATP-dependent protein folding chaperone"/>
    <property type="evidence" value="ECO:0007669"/>
    <property type="project" value="InterPro"/>
</dbReference>
<dbReference type="RefSeq" id="XP_062637344.1">
    <property type="nucleotide sequence ID" value="XM_062783736.1"/>
</dbReference>
<reference evidence="3" key="1">
    <citation type="journal article" date="2023" name="Mol. Phylogenet. Evol.">
        <title>Genome-scale phylogeny and comparative genomics of the fungal order Sordariales.</title>
        <authorList>
            <person name="Hensen N."/>
            <person name="Bonometti L."/>
            <person name="Westerberg I."/>
            <person name="Brannstrom I.O."/>
            <person name="Guillou S."/>
            <person name="Cros-Aarteil S."/>
            <person name="Calhoun S."/>
            <person name="Haridas S."/>
            <person name="Kuo A."/>
            <person name="Mondo S."/>
            <person name="Pangilinan J."/>
            <person name="Riley R."/>
            <person name="LaButti K."/>
            <person name="Andreopoulos B."/>
            <person name="Lipzen A."/>
            <person name="Chen C."/>
            <person name="Yan M."/>
            <person name="Daum C."/>
            <person name="Ng V."/>
            <person name="Clum A."/>
            <person name="Steindorff A."/>
            <person name="Ohm R.A."/>
            <person name="Martin F."/>
            <person name="Silar P."/>
            <person name="Natvig D.O."/>
            <person name="Lalanne C."/>
            <person name="Gautier V."/>
            <person name="Ament-Velasquez S.L."/>
            <person name="Kruys A."/>
            <person name="Hutchinson M.I."/>
            <person name="Powell A.J."/>
            <person name="Barry K."/>
            <person name="Miller A.N."/>
            <person name="Grigoriev I.V."/>
            <person name="Debuchy R."/>
            <person name="Gladieux P."/>
            <person name="Hiltunen Thoren M."/>
            <person name="Johannesson H."/>
        </authorList>
    </citation>
    <scope>NUCLEOTIDE SEQUENCE</scope>
    <source>
        <strain evidence="3">CBS 141.50</strain>
    </source>
</reference>
<evidence type="ECO:0000313" key="3">
    <source>
        <dbReference type="EMBL" id="KAK4143973.1"/>
    </source>
</evidence>
<keyword evidence="4" id="KW-1185">Reference proteome</keyword>
<name>A0AAN6V318_9PEZI</name>
<dbReference type="InterPro" id="IPR013126">
    <property type="entry name" value="Hsp_70_fam"/>
</dbReference>
<dbReference type="SUPFAM" id="SSF53067">
    <property type="entry name" value="Actin-like ATPase domain"/>
    <property type="match status" value="2"/>
</dbReference>
<dbReference type="GO" id="GO:0005524">
    <property type="term" value="F:ATP binding"/>
    <property type="evidence" value="ECO:0007669"/>
    <property type="project" value="UniProtKB-KW"/>
</dbReference>
<comment type="caution">
    <text evidence="3">The sequence shown here is derived from an EMBL/GenBank/DDBJ whole genome shotgun (WGS) entry which is preliminary data.</text>
</comment>
<dbReference type="PANTHER" id="PTHR14187">
    <property type="entry name" value="ALPHA KINASE/ELONGATION FACTOR 2 KINASE"/>
    <property type="match status" value="1"/>
</dbReference>
<reference evidence="3" key="2">
    <citation type="submission" date="2023-05" db="EMBL/GenBank/DDBJ databases">
        <authorList>
            <consortium name="Lawrence Berkeley National Laboratory"/>
            <person name="Steindorff A."/>
            <person name="Hensen N."/>
            <person name="Bonometti L."/>
            <person name="Westerberg I."/>
            <person name="Brannstrom I.O."/>
            <person name="Guillou S."/>
            <person name="Cros-Aarteil S."/>
            <person name="Calhoun S."/>
            <person name="Haridas S."/>
            <person name="Kuo A."/>
            <person name="Mondo S."/>
            <person name="Pangilinan J."/>
            <person name="Riley R."/>
            <person name="Labutti K."/>
            <person name="Andreopoulos B."/>
            <person name="Lipzen A."/>
            <person name="Chen C."/>
            <person name="Yanf M."/>
            <person name="Daum C."/>
            <person name="Ng V."/>
            <person name="Clum A."/>
            <person name="Ohm R."/>
            <person name="Martin F."/>
            <person name="Silar P."/>
            <person name="Natvig D."/>
            <person name="Lalanne C."/>
            <person name="Gautier V."/>
            <person name="Ament-Velasquez S.L."/>
            <person name="Kruys A."/>
            <person name="Hutchinson M.I."/>
            <person name="Powell A.J."/>
            <person name="Barry K."/>
            <person name="Miller A.N."/>
            <person name="Grigoriev I.V."/>
            <person name="Debuchy R."/>
            <person name="Gladieux P."/>
            <person name="Thoren M.H."/>
            <person name="Johannesson H."/>
        </authorList>
    </citation>
    <scope>NUCLEOTIDE SEQUENCE</scope>
    <source>
        <strain evidence="3">CBS 141.50</strain>
    </source>
</reference>
<sequence length="562" mass="61667">METDAPTAYESDEKLIIALDFGTTFSGIAYCFANQRDTKVVAILDWPGAEGESAPKIPTLINYSDADGGGFAWGASVNRMQDNIVGVKLLLDPKQERPLYLPTTNVKRTIKSLPKAPVEIAADFIGAVYRHALGEISKVVPHDYFKICQKHFVLSVPAVWSDAAKNATLQAAKIAGIFPVTLIKEPEAAALYTMHSLDFSLNIGDAFVVCDAGGGTVDLISYEVVGLSPSLQVKELVPGTGGMAGSLGLNQRFAEAVKNLVGDDQFAKLRKTKGFLLAAKSFDREVKRAFKGDPDEEYFVNFPMASLDDDPDLGLEANCWRVTGTDLKAIFAPLITDILRLIDDQGIFLVGGFGSSQYLKACIEREHPDIQVLQPTDSWAAIVKGAALSKLPKQATIVATSAPKHYGVEAWIIYDPVLDKDVPSGIRRDGTKRALNMTWFINMGDDIQRNQEIKLPFYRIIDEDYTPNDLIFRDTLYECADRYAQLPNPGFPSKGNKIRPNCKVTADLRSLSSKQFRKGVDEEGKPYYEISYDLVVTLKSALMTFSLEVDGVSMGSVQAKFS</sequence>
<evidence type="ECO:0000256" key="1">
    <source>
        <dbReference type="ARBA" id="ARBA00022741"/>
    </source>
</evidence>
<accession>A0AAN6V318</accession>
<evidence type="ECO:0000313" key="4">
    <source>
        <dbReference type="Proteomes" id="UP001302676"/>
    </source>
</evidence>
<protein>
    <submittedName>
        <fullName evidence="3">Actin-like ATPase domain-containing protein</fullName>
    </submittedName>
</protein>
<dbReference type="Proteomes" id="UP001302676">
    <property type="component" value="Unassembled WGS sequence"/>
</dbReference>
<gene>
    <name evidence="3" type="ORF">C8A04DRAFT_37007</name>
</gene>
<evidence type="ECO:0000256" key="2">
    <source>
        <dbReference type="ARBA" id="ARBA00022840"/>
    </source>
</evidence>
<dbReference type="Gene3D" id="3.30.420.40">
    <property type="match status" value="1"/>
</dbReference>
<proteinExistence type="predicted"/>
<dbReference type="Pfam" id="PF00012">
    <property type="entry name" value="HSP70"/>
    <property type="match status" value="1"/>
</dbReference>
<dbReference type="EMBL" id="MU853581">
    <property type="protein sequence ID" value="KAK4143973.1"/>
    <property type="molecule type" value="Genomic_DNA"/>
</dbReference>
<keyword evidence="2" id="KW-0067">ATP-binding</keyword>
<dbReference type="CDD" id="cd10170">
    <property type="entry name" value="ASKHA_NBD_HSP70"/>
    <property type="match status" value="1"/>
</dbReference>